<dbReference type="Pfam" id="PF08534">
    <property type="entry name" value="Redoxin"/>
    <property type="match status" value="1"/>
</dbReference>
<dbReference type="PROSITE" id="PS00194">
    <property type="entry name" value="THIOREDOXIN_1"/>
    <property type="match status" value="1"/>
</dbReference>
<dbReference type="InterPro" id="IPR025362">
    <property type="entry name" value="DUF4266"/>
</dbReference>
<name>A0ABQ5QAU8_9BACT</name>
<gene>
    <name evidence="5" type="ORF">GETHPA_27730</name>
</gene>
<dbReference type="Proteomes" id="UP001165089">
    <property type="component" value="Unassembled WGS sequence"/>
</dbReference>
<keyword evidence="6" id="KW-1185">Reference proteome</keyword>
<protein>
    <recommendedName>
        <fullName evidence="4">Thioredoxin domain-containing protein</fullName>
    </recommendedName>
</protein>
<dbReference type="InterPro" id="IPR013740">
    <property type="entry name" value="Redoxin"/>
</dbReference>
<organism evidence="5 6">
    <name type="scientific">Geothrix rubra</name>
    <dbReference type="NCBI Taxonomy" id="2927977"/>
    <lineage>
        <taxon>Bacteria</taxon>
        <taxon>Pseudomonadati</taxon>
        <taxon>Acidobacteriota</taxon>
        <taxon>Holophagae</taxon>
        <taxon>Holophagales</taxon>
        <taxon>Holophagaceae</taxon>
        <taxon>Geothrix</taxon>
    </lineage>
</organism>
<dbReference type="InterPro" id="IPR013766">
    <property type="entry name" value="Thioredoxin_domain"/>
</dbReference>
<evidence type="ECO:0000256" key="3">
    <source>
        <dbReference type="ARBA" id="ARBA00023284"/>
    </source>
</evidence>
<dbReference type="PANTHER" id="PTHR42852">
    <property type="entry name" value="THIOL:DISULFIDE INTERCHANGE PROTEIN DSBE"/>
    <property type="match status" value="1"/>
</dbReference>
<dbReference type="InterPro" id="IPR050553">
    <property type="entry name" value="Thioredoxin_ResA/DsbE_sf"/>
</dbReference>
<evidence type="ECO:0000313" key="6">
    <source>
        <dbReference type="Proteomes" id="UP001165089"/>
    </source>
</evidence>
<evidence type="ECO:0000256" key="1">
    <source>
        <dbReference type="ARBA" id="ARBA00004196"/>
    </source>
</evidence>
<dbReference type="PROSITE" id="PS51352">
    <property type="entry name" value="THIOREDOXIN_2"/>
    <property type="match status" value="1"/>
</dbReference>
<evidence type="ECO:0000313" key="5">
    <source>
        <dbReference type="EMBL" id="GLH71240.1"/>
    </source>
</evidence>
<dbReference type="Pfam" id="PF14086">
    <property type="entry name" value="DUF4266"/>
    <property type="match status" value="1"/>
</dbReference>
<proteinExistence type="predicted"/>
<evidence type="ECO:0000256" key="2">
    <source>
        <dbReference type="ARBA" id="ARBA00022748"/>
    </source>
</evidence>
<dbReference type="RefSeq" id="WP_285727312.1">
    <property type="nucleotide sequence ID" value="NZ_BSDD01000006.1"/>
</dbReference>
<reference evidence="5 6" key="1">
    <citation type="journal article" date="2023" name="Antonie Van Leeuwenhoek">
        <title>Mesoterricola silvestris gen. nov., sp. nov., Mesoterricola sediminis sp. nov., Geothrix oryzae sp. nov., Geothrix edaphica sp. nov., Geothrix rubra sp. nov., and Geothrix limicola sp. nov., six novel members of Acidobacteriota isolated from soils.</title>
        <authorList>
            <person name="Itoh H."/>
            <person name="Sugisawa Y."/>
            <person name="Mise K."/>
            <person name="Xu Z."/>
            <person name="Kuniyasu M."/>
            <person name="Ushijima N."/>
            <person name="Kawano K."/>
            <person name="Kobayashi E."/>
            <person name="Shiratori Y."/>
            <person name="Masuda Y."/>
            <person name="Senoo K."/>
        </authorList>
    </citation>
    <scope>NUCLEOTIDE SEQUENCE [LARGE SCALE GENOMIC DNA]</scope>
    <source>
        <strain evidence="5 6">Red803</strain>
    </source>
</reference>
<comment type="subcellular location">
    <subcellularLocation>
        <location evidence="1">Cell envelope</location>
    </subcellularLocation>
</comment>
<dbReference type="EMBL" id="BSDD01000006">
    <property type="protein sequence ID" value="GLH71240.1"/>
    <property type="molecule type" value="Genomic_DNA"/>
</dbReference>
<dbReference type="PANTHER" id="PTHR42852:SF18">
    <property type="entry name" value="CHROMOSOME UNDETERMINED SCAFFOLD_47, WHOLE GENOME SHOTGUN SEQUENCE"/>
    <property type="match status" value="1"/>
</dbReference>
<dbReference type="InterPro" id="IPR017937">
    <property type="entry name" value="Thioredoxin_CS"/>
</dbReference>
<comment type="caution">
    <text evidence="5">The sequence shown here is derived from an EMBL/GenBank/DDBJ whole genome shotgun (WGS) entry which is preliminary data.</text>
</comment>
<dbReference type="Gene3D" id="3.40.30.10">
    <property type="entry name" value="Glutaredoxin"/>
    <property type="match status" value="1"/>
</dbReference>
<dbReference type="SUPFAM" id="SSF52833">
    <property type="entry name" value="Thioredoxin-like"/>
    <property type="match status" value="1"/>
</dbReference>
<keyword evidence="3" id="KW-0676">Redox-active center</keyword>
<evidence type="ECO:0000259" key="4">
    <source>
        <dbReference type="PROSITE" id="PS51352"/>
    </source>
</evidence>
<feature type="domain" description="Thioredoxin" evidence="4">
    <location>
        <begin position="17"/>
        <end position="155"/>
    </location>
</feature>
<dbReference type="CDD" id="cd02966">
    <property type="entry name" value="TlpA_like_family"/>
    <property type="match status" value="1"/>
</dbReference>
<sequence>MTLAALLLAGLGIHARAGAPIQAPPLVARTLDGKPFNLAGLKGKVVLLDFWASWCVPCRRSLPAIDGLQSRFGEGTFQAVGVALDTDQGAIYDFLDQTPVHFTIVPDPSGHRAEAFGVVAMPTSFLIDAEGRIVARFEGGEHLKEEADAIAALIRTGESAPAAGYRVAPGLEAKGGLKAWQRGHLADPIMNLDGDRLTSVLREHIQASKEGAAGTGGAAGGGCGCN</sequence>
<keyword evidence="2" id="KW-0201">Cytochrome c-type biogenesis</keyword>
<dbReference type="InterPro" id="IPR036249">
    <property type="entry name" value="Thioredoxin-like_sf"/>
</dbReference>
<accession>A0ABQ5QAU8</accession>